<name>A0ABD3RW45_9STRA</name>
<dbReference type="SUPFAM" id="SSF55031">
    <property type="entry name" value="Bacterial exopeptidase dimerisation domain"/>
    <property type="match status" value="1"/>
</dbReference>
<dbReference type="Gene3D" id="3.30.70.360">
    <property type="match status" value="1"/>
</dbReference>
<dbReference type="PANTHER" id="PTHR43808">
    <property type="entry name" value="ACETYLORNITHINE DEACETYLASE"/>
    <property type="match status" value="1"/>
</dbReference>
<feature type="region of interest" description="Disordered" evidence="3">
    <location>
        <begin position="61"/>
        <end position="93"/>
    </location>
</feature>
<dbReference type="InterPro" id="IPR011650">
    <property type="entry name" value="Peptidase_M20_dimer"/>
</dbReference>
<dbReference type="EMBL" id="JALLPB020000150">
    <property type="protein sequence ID" value="KAL3816415.1"/>
    <property type="molecule type" value="Genomic_DNA"/>
</dbReference>
<evidence type="ECO:0000256" key="1">
    <source>
        <dbReference type="ARBA" id="ARBA00022723"/>
    </source>
</evidence>
<dbReference type="AlphaFoldDB" id="A0ABD3RW45"/>
<evidence type="ECO:0000313" key="6">
    <source>
        <dbReference type="Proteomes" id="UP001530377"/>
    </source>
</evidence>
<comment type="caution">
    <text evidence="5">The sequence shown here is derived from an EMBL/GenBank/DDBJ whole genome shotgun (WGS) entry which is preliminary data.</text>
</comment>
<accession>A0ABD3RW45</accession>
<proteinExistence type="predicted"/>
<evidence type="ECO:0000256" key="2">
    <source>
        <dbReference type="ARBA" id="ARBA00022801"/>
    </source>
</evidence>
<sequence>MVPYPHPSSPPTRKSLRRWIACRKTRSISQVHIFHPHKGEGRVQDAIYEHLVKSWARRGGGVVASSSGASNPERKSSNSRFEEDGDNAGESRNGGDTILHVGHVFVVPASHNDGWSAHLFDPVVRDGRRVAAIVYAIVALCDLGFEECTGNGALASLPAALAADDAMGEGTRTAVIILEPFPWIVTAQLGVIWFTASVTGRPCHVLSTSSGSNAIEGAYALSVQRAEGEHAHPAFVGIDHPVKFNLGRILGGNWASSVPSRWEFEVRVGFLPGVNINDVKRDVETTMHGRAEELGLEWDIACKDFHADGASLSPPDVGGEAITIMDSSRELQMRLMTCTTDARFNSSIF</sequence>
<feature type="compositionally biased region" description="Basic and acidic residues" evidence="3">
    <location>
        <begin position="72"/>
        <end position="82"/>
    </location>
</feature>
<evidence type="ECO:0000256" key="3">
    <source>
        <dbReference type="SAM" id="MobiDB-lite"/>
    </source>
</evidence>
<keyword evidence="1" id="KW-0479">Metal-binding</keyword>
<reference evidence="5 6" key="1">
    <citation type="submission" date="2024-10" db="EMBL/GenBank/DDBJ databases">
        <title>Updated reference genomes for cyclostephanoid diatoms.</title>
        <authorList>
            <person name="Roberts W.R."/>
            <person name="Alverson A.J."/>
        </authorList>
    </citation>
    <scope>NUCLEOTIDE SEQUENCE [LARGE SCALE GENOMIC DNA]</scope>
    <source>
        <strain evidence="5 6">AJA228-03</strain>
    </source>
</reference>
<keyword evidence="6" id="KW-1185">Reference proteome</keyword>
<dbReference type="Proteomes" id="UP001530377">
    <property type="component" value="Unassembled WGS sequence"/>
</dbReference>
<organism evidence="5 6">
    <name type="scientific">Cyclostephanos tholiformis</name>
    <dbReference type="NCBI Taxonomy" id="382380"/>
    <lineage>
        <taxon>Eukaryota</taxon>
        <taxon>Sar</taxon>
        <taxon>Stramenopiles</taxon>
        <taxon>Ochrophyta</taxon>
        <taxon>Bacillariophyta</taxon>
        <taxon>Coscinodiscophyceae</taxon>
        <taxon>Thalassiosirophycidae</taxon>
        <taxon>Stephanodiscales</taxon>
        <taxon>Stephanodiscaceae</taxon>
        <taxon>Cyclostephanos</taxon>
    </lineage>
</organism>
<evidence type="ECO:0000259" key="4">
    <source>
        <dbReference type="Pfam" id="PF07687"/>
    </source>
</evidence>
<dbReference type="Pfam" id="PF07687">
    <property type="entry name" value="M20_dimer"/>
    <property type="match status" value="1"/>
</dbReference>
<keyword evidence="2" id="KW-0378">Hydrolase</keyword>
<evidence type="ECO:0000313" key="5">
    <source>
        <dbReference type="EMBL" id="KAL3816415.1"/>
    </source>
</evidence>
<feature type="domain" description="Peptidase M20 dimerisation" evidence="4">
    <location>
        <begin position="187"/>
        <end position="287"/>
    </location>
</feature>
<dbReference type="GO" id="GO:0016787">
    <property type="term" value="F:hydrolase activity"/>
    <property type="evidence" value="ECO:0007669"/>
    <property type="project" value="UniProtKB-KW"/>
</dbReference>
<dbReference type="Gene3D" id="3.40.630.10">
    <property type="entry name" value="Zn peptidases"/>
    <property type="match status" value="1"/>
</dbReference>
<dbReference type="InterPro" id="IPR036264">
    <property type="entry name" value="Bact_exopeptidase_dim_dom"/>
</dbReference>
<gene>
    <name evidence="5" type="ORF">ACHAXA_007351</name>
</gene>
<dbReference type="InterPro" id="IPR050072">
    <property type="entry name" value="Peptidase_M20A"/>
</dbReference>
<protein>
    <recommendedName>
        <fullName evidence="4">Peptidase M20 dimerisation domain-containing protein</fullName>
    </recommendedName>
</protein>
<dbReference type="PANTHER" id="PTHR43808:SF25">
    <property type="entry name" value="PEPTIDASE M20 DIMERISATION DOMAIN-CONTAINING PROTEIN"/>
    <property type="match status" value="1"/>
</dbReference>